<keyword evidence="3" id="KW-1185">Reference proteome</keyword>
<evidence type="ECO:0000256" key="1">
    <source>
        <dbReference type="SAM" id="MobiDB-lite"/>
    </source>
</evidence>
<dbReference type="WBParaSite" id="ACOC_0001284201-mRNA-1">
    <property type="protein sequence ID" value="ACOC_0001284201-mRNA-1"/>
    <property type="gene ID" value="ACOC_0001284201"/>
</dbReference>
<dbReference type="OrthoDB" id="5870173at2759"/>
<dbReference type="OMA" id="CTEEMPA"/>
<organism evidence="4">
    <name type="scientific">Angiostrongylus costaricensis</name>
    <name type="common">Nematode worm</name>
    <dbReference type="NCBI Taxonomy" id="334426"/>
    <lineage>
        <taxon>Eukaryota</taxon>
        <taxon>Metazoa</taxon>
        <taxon>Ecdysozoa</taxon>
        <taxon>Nematoda</taxon>
        <taxon>Chromadorea</taxon>
        <taxon>Rhabditida</taxon>
        <taxon>Rhabditina</taxon>
        <taxon>Rhabditomorpha</taxon>
        <taxon>Strongyloidea</taxon>
        <taxon>Metastrongylidae</taxon>
        <taxon>Angiostrongylus</taxon>
    </lineage>
</organism>
<feature type="region of interest" description="Disordered" evidence="1">
    <location>
        <begin position="142"/>
        <end position="201"/>
    </location>
</feature>
<name>A0A158PMI6_ANGCS</name>
<protein>
    <submittedName>
        <fullName evidence="4">IMS_C domain-containing protein</fullName>
    </submittedName>
</protein>
<feature type="region of interest" description="Disordered" evidence="1">
    <location>
        <begin position="233"/>
        <end position="300"/>
    </location>
</feature>
<dbReference type="EMBL" id="UYYA01005254">
    <property type="protein sequence ID" value="VDM64428.1"/>
    <property type="molecule type" value="Genomic_DNA"/>
</dbReference>
<sequence>MDYGVDELVCAITHKIDTDPWSVHALGRPNRLGFVSNKMTNKNSSTFPEFVLEKDFQCHNKALITDVVCKTIQNFVKQPQDVRLSVTVAFRPYSSSDVVSHEQEATATIQVDKPGDFYPGGNDQRIRDRQLKILKELEKAKRNERKEQIKERIDREDQQKKRPKGQRKDDLGVKRSSNGTTGCLTQVPPSPSFKAEPRKLPTGEMYAVREVGQHRPSKVPSTSEKKWNLNMTRKPSSEEMAAIRENGDRRDDSTERDEPSIEIVDIGSDMSTTAKPKKSTKFVGLPSESQSPTKVATTSRGLAKLEDDGVSSKVLACIVVEK</sequence>
<feature type="compositionally biased region" description="Polar residues" evidence="1">
    <location>
        <begin position="287"/>
        <end position="300"/>
    </location>
</feature>
<evidence type="ECO:0000313" key="3">
    <source>
        <dbReference type="Proteomes" id="UP000267027"/>
    </source>
</evidence>
<feature type="compositionally biased region" description="Polar residues" evidence="1">
    <location>
        <begin position="175"/>
        <end position="184"/>
    </location>
</feature>
<evidence type="ECO:0000313" key="2">
    <source>
        <dbReference type="EMBL" id="VDM64428.1"/>
    </source>
</evidence>
<evidence type="ECO:0000313" key="4">
    <source>
        <dbReference type="WBParaSite" id="ACOC_0001284201-mRNA-1"/>
    </source>
</evidence>
<proteinExistence type="predicted"/>
<accession>A0A158PMI6</accession>
<dbReference type="AlphaFoldDB" id="A0A158PMI6"/>
<dbReference type="Proteomes" id="UP000267027">
    <property type="component" value="Unassembled WGS sequence"/>
</dbReference>
<reference evidence="4" key="1">
    <citation type="submission" date="2016-04" db="UniProtKB">
        <authorList>
            <consortium name="WormBaseParasite"/>
        </authorList>
    </citation>
    <scope>IDENTIFICATION</scope>
</reference>
<reference evidence="2 3" key="2">
    <citation type="submission" date="2018-11" db="EMBL/GenBank/DDBJ databases">
        <authorList>
            <consortium name="Pathogen Informatics"/>
        </authorList>
    </citation>
    <scope>NUCLEOTIDE SEQUENCE [LARGE SCALE GENOMIC DNA]</scope>
    <source>
        <strain evidence="2 3">Costa Rica</strain>
    </source>
</reference>
<feature type="compositionally biased region" description="Basic and acidic residues" evidence="1">
    <location>
        <begin position="142"/>
        <end position="173"/>
    </location>
</feature>
<feature type="compositionally biased region" description="Basic and acidic residues" evidence="1">
    <location>
        <begin position="235"/>
        <end position="259"/>
    </location>
</feature>
<gene>
    <name evidence="2" type="ORF">ACOC_LOCUS12843</name>
</gene>